<dbReference type="EMBL" id="JAATEN010000010">
    <property type="protein sequence ID" value="NJQ01864.1"/>
    <property type="molecule type" value="Genomic_DNA"/>
</dbReference>
<feature type="region of interest" description="Disordered" evidence="1">
    <location>
        <begin position="167"/>
        <end position="191"/>
    </location>
</feature>
<feature type="compositionally biased region" description="Gly residues" evidence="1">
    <location>
        <begin position="167"/>
        <end position="181"/>
    </location>
</feature>
<dbReference type="Gene3D" id="2.80.10.50">
    <property type="match status" value="1"/>
</dbReference>
<dbReference type="Pfam" id="PF13560">
    <property type="entry name" value="HTH_31"/>
    <property type="match status" value="1"/>
</dbReference>
<protein>
    <submittedName>
        <fullName evidence="3">Helix-turn-helix domain-containing protein</fullName>
    </submittedName>
</protein>
<keyword evidence="2" id="KW-0472">Membrane</keyword>
<dbReference type="CDD" id="cd21931">
    <property type="entry name" value="TD_EMAP-like"/>
    <property type="match status" value="1"/>
</dbReference>
<evidence type="ECO:0000256" key="1">
    <source>
        <dbReference type="SAM" id="MobiDB-lite"/>
    </source>
</evidence>
<feature type="compositionally biased region" description="Low complexity" evidence="1">
    <location>
        <begin position="94"/>
        <end position="115"/>
    </location>
</feature>
<dbReference type="Proteomes" id="UP000695264">
    <property type="component" value="Unassembled WGS sequence"/>
</dbReference>
<feature type="region of interest" description="Disordered" evidence="1">
    <location>
        <begin position="94"/>
        <end position="128"/>
    </location>
</feature>
<dbReference type="InterPro" id="IPR049813">
    <property type="entry name" value="Elp-1-like_TD"/>
</dbReference>
<dbReference type="RefSeq" id="WP_168102493.1">
    <property type="nucleotide sequence ID" value="NZ_JAATEN010000010.1"/>
</dbReference>
<dbReference type="CDD" id="cd00161">
    <property type="entry name" value="beta-trefoil_Ricin-like"/>
    <property type="match status" value="1"/>
</dbReference>
<organism evidence="3 4">
    <name type="scientific">Streptomyces zingiberis</name>
    <dbReference type="NCBI Taxonomy" id="2053010"/>
    <lineage>
        <taxon>Bacteria</taxon>
        <taxon>Bacillati</taxon>
        <taxon>Actinomycetota</taxon>
        <taxon>Actinomycetes</taxon>
        <taxon>Kitasatosporales</taxon>
        <taxon>Streptomycetaceae</taxon>
        <taxon>Streptomyces</taxon>
    </lineage>
</organism>
<keyword evidence="4" id="KW-1185">Reference proteome</keyword>
<accession>A0ABX1C4L5</accession>
<feature type="transmembrane region" description="Helical" evidence="2">
    <location>
        <begin position="140"/>
        <end position="160"/>
    </location>
</feature>
<name>A0ABX1C4L5_9ACTN</name>
<evidence type="ECO:0000313" key="3">
    <source>
        <dbReference type="EMBL" id="NJQ01864.1"/>
    </source>
</evidence>
<proteinExistence type="predicted"/>
<evidence type="ECO:0000313" key="4">
    <source>
        <dbReference type="Proteomes" id="UP000695264"/>
    </source>
</evidence>
<evidence type="ECO:0000256" key="2">
    <source>
        <dbReference type="SAM" id="Phobius"/>
    </source>
</evidence>
<keyword evidence="2" id="KW-0812">Transmembrane</keyword>
<gene>
    <name evidence="3" type="ORF">HCK00_15315</name>
</gene>
<keyword evidence="2" id="KW-1133">Transmembrane helix</keyword>
<sequence length="335" mass="35182">MGNPGTPSPYQAADAAGFVAAMRRLKQHAGLTFRELEERAADNDDVLARSTLADTLRRTSLPRPEVVAAFVRACGAGQQVGAWLTVRDRIAAEEPAPLQAPGPEAEPEAAPGAEPEAARGKQPSRPAVTASRWRHVKLGVVAPAVALVALLAAFLVVWFLPTGDSGGSGGPGGSGDSGDQGPGARRPADGWVTIRPVRTPDHCLTDGRDRRGRHASAIAVQLPCAQAPVPRTYLEPAGSGFYRIQWHHPQEGKGCLTVITAEPAKGLVEPWDDCDRSTVFRLDPVPGAGPKAFRLHRANSADCIGIAGDETVSGAEATEEPCGTEEDQTFLIEPG</sequence>
<reference evidence="3 4" key="1">
    <citation type="submission" date="2020-03" db="EMBL/GenBank/DDBJ databases">
        <title>WGS of actinomycetes isolated from Thailand.</title>
        <authorList>
            <person name="Thawai C."/>
        </authorList>
    </citation>
    <scope>NUCLEOTIDE SEQUENCE [LARGE SCALE GENOMIC DNA]</scope>
    <source>
        <strain evidence="3 4">PLAI 1-29</strain>
    </source>
</reference>
<comment type="caution">
    <text evidence="3">The sequence shown here is derived from an EMBL/GenBank/DDBJ whole genome shotgun (WGS) entry which is preliminary data.</text>
</comment>